<evidence type="ECO:0000313" key="2">
    <source>
        <dbReference type="Proteomes" id="UP000269945"/>
    </source>
</evidence>
<organism evidence="1 2">
    <name type="scientific">Gulo gulo</name>
    <name type="common">Wolverine</name>
    <name type="synonym">Gluton</name>
    <dbReference type="NCBI Taxonomy" id="48420"/>
    <lineage>
        <taxon>Eukaryota</taxon>
        <taxon>Metazoa</taxon>
        <taxon>Chordata</taxon>
        <taxon>Craniata</taxon>
        <taxon>Vertebrata</taxon>
        <taxon>Euteleostomi</taxon>
        <taxon>Mammalia</taxon>
        <taxon>Eutheria</taxon>
        <taxon>Laurasiatheria</taxon>
        <taxon>Carnivora</taxon>
        <taxon>Caniformia</taxon>
        <taxon>Musteloidea</taxon>
        <taxon>Mustelidae</taxon>
        <taxon>Guloninae</taxon>
        <taxon>Gulo</taxon>
    </lineage>
</organism>
<keyword evidence="2" id="KW-1185">Reference proteome</keyword>
<reference evidence="1 2" key="1">
    <citation type="submission" date="2018-10" db="EMBL/GenBank/DDBJ databases">
        <authorList>
            <person name="Ekblom R."/>
            <person name="Jareborg N."/>
        </authorList>
    </citation>
    <scope>NUCLEOTIDE SEQUENCE [LARGE SCALE GENOMIC DNA]</scope>
    <source>
        <tissue evidence="1">Muscle</tissue>
    </source>
</reference>
<dbReference type="EMBL" id="CYRY02022667">
    <property type="protein sequence ID" value="VCW97681.1"/>
    <property type="molecule type" value="Genomic_DNA"/>
</dbReference>
<dbReference type="Proteomes" id="UP000269945">
    <property type="component" value="Unassembled WGS sequence"/>
</dbReference>
<protein>
    <submittedName>
        <fullName evidence="1">Uncharacterized protein</fullName>
    </submittedName>
</protein>
<sequence length="63" mass="7241">MRQREVYGNSLFIQIMWVLTCSERGKDGGQDFIPLFHGDPLSSNFTKHSIRLEGMVQKKNGKN</sequence>
<proteinExistence type="predicted"/>
<accession>A0A9X9Q274</accession>
<comment type="caution">
    <text evidence="1">The sequence shown here is derived from an EMBL/GenBank/DDBJ whole genome shotgun (WGS) entry which is preliminary data.</text>
</comment>
<name>A0A9X9Q274_GULGU</name>
<dbReference type="AlphaFoldDB" id="A0A9X9Q274"/>
<evidence type="ECO:0000313" key="1">
    <source>
        <dbReference type="EMBL" id="VCW97681.1"/>
    </source>
</evidence>
<gene>
    <name evidence="1" type="ORF">BN2614_LOCUS1</name>
</gene>